<dbReference type="Pfam" id="PF04117">
    <property type="entry name" value="Mpv17_PMP22"/>
    <property type="match status" value="1"/>
</dbReference>
<dbReference type="GO" id="GO:0005739">
    <property type="term" value="C:mitochondrion"/>
    <property type="evidence" value="ECO:0007669"/>
    <property type="project" value="TreeGrafter"/>
</dbReference>
<accession>A0A401P6Q1</accession>
<evidence type="ECO:0000256" key="1">
    <source>
        <dbReference type="ARBA" id="ARBA00004141"/>
    </source>
</evidence>
<reference evidence="7 8" key="1">
    <citation type="journal article" date="2018" name="Nat. Ecol. Evol.">
        <title>Shark genomes provide insights into elasmobranch evolution and the origin of vertebrates.</title>
        <authorList>
            <person name="Hara Y"/>
            <person name="Yamaguchi K"/>
            <person name="Onimaru K"/>
            <person name="Kadota M"/>
            <person name="Koyanagi M"/>
            <person name="Keeley SD"/>
            <person name="Tatsumi K"/>
            <person name="Tanaka K"/>
            <person name="Motone F"/>
            <person name="Kageyama Y"/>
            <person name="Nozu R"/>
            <person name="Adachi N"/>
            <person name="Nishimura O"/>
            <person name="Nakagawa R"/>
            <person name="Tanegashima C"/>
            <person name="Kiyatake I"/>
            <person name="Matsumoto R"/>
            <person name="Murakumo K"/>
            <person name="Nishida K"/>
            <person name="Terakita A"/>
            <person name="Kuratani S"/>
            <person name="Sato K"/>
            <person name="Hyodo S Kuraku.S."/>
        </authorList>
    </citation>
    <scope>NUCLEOTIDE SEQUENCE [LARGE SCALE GENOMIC DNA]</scope>
</reference>
<keyword evidence="4 6" id="KW-1133">Transmembrane helix</keyword>
<proteinExistence type="inferred from homology"/>
<evidence type="ECO:0000313" key="7">
    <source>
        <dbReference type="EMBL" id="GCB68796.1"/>
    </source>
</evidence>
<name>A0A401P6Q1_SCYTO</name>
<dbReference type="PANTHER" id="PTHR11266:SF123">
    <property type="entry name" value="MPV17-LIKE PROTEIN"/>
    <property type="match status" value="1"/>
</dbReference>
<keyword evidence="3 6" id="KW-0812">Transmembrane</keyword>
<dbReference type="Proteomes" id="UP000288216">
    <property type="component" value="Unassembled WGS sequence"/>
</dbReference>
<organism evidence="7 8">
    <name type="scientific">Scyliorhinus torazame</name>
    <name type="common">Cloudy catshark</name>
    <name type="synonym">Catulus torazame</name>
    <dbReference type="NCBI Taxonomy" id="75743"/>
    <lineage>
        <taxon>Eukaryota</taxon>
        <taxon>Metazoa</taxon>
        <taxon>Chordata</taxon>
        <taxon>Craniata</taxon>
        <taxon>Vertebrata</taxon>
        <taxon>Chondrichthyes</taxon>
        <taxon>Elasmobranchii</taxon>
        <taxon>Galeomorphii</taxon>
        <taxon>Galeoidea</taxon>
        <taxon>Carcharhiniformes</taxon>
        <taxon>Scyliorhinidae</taxon>
        <taxon>Scyliorhinus</taxon>
    </lineage>
</organism>
<protein>
    <recommendedName>
        <fullName evidence="9">Mpv17-like protein</fullName>
    </recommendedName>
</protein>
<keyword evidence="5 6" id="KW-0472">Membrane</keyword>
<dbReference type="OrthoDB" id="5345392at2759"/>
<comment type="similarity">
    <text evidence="2 6">Belongs to the peroxisomal membrane protein PXMP2/4 family.</text>
</comment>
<comment type="subcellular location">
    <subcellularLocation>
        <location evidence="1">Membrane</location>
        <topology evidence="1">Multi-pass membrane protein</topology>
    </subcellularLocation>
</comment>
<dbReference type="AlphaFoldDB" id="A0A401P6Q1"/>
<gene>
    <name evidence="7" type="ORF">scyTo_0000949</name>
</gene>
<evidence type="ECO:0000256" key="2">
    <source>
        <dbReference type="ARBA" id="ARBA00006824"/>
    </source>
</evidence>
<evidence type="ECO:0000256" key="4">
    <source>
        <dbReference type="ARBA" id="ARBA00022989"/>
    </source>
</evidence>
<sequence>MRKVACDQLVMTPVGISAYYIGMSAMERKQDILAVWRETFWKTYQVAVIYWPLGQMINYGLVPVSFRMAFFGSWCFVWVIFMSNLRHQQREAEGTEFGLLRAIKKS</sequence>
<comment type="caution">
    <text evidence="6">Lacks conserved residue(s) required for the propagation of feature annotation.</text>
</comment>
<evidence type="ECO:0000313" key="8">
    <source>
        <dbReference type="Proteomes" id="UP000288216"/>
    </source>
</evidence>
<keyword evidence="8" id="KW-1185">Reference proteome</keyword>
<dbReference type="GO" id="GO:0016020">
    <property type="term" value="C:membrane"/>
    <property type="evidence" value="ECO:0007669"/>
    <property type="project" value="UniProtKB-SubCell"/>
</dbReference>
<comment type="caution">
    <text evidence="7">The sequence shown here is derived from an EMBL/GenBank/DDBJ whole genome shotgun (WGS) entry which is preliminary data.</text>
</comment>
<dbReference type="InterPro" id="IPR007248">
    <property type="entry name" value="Mpv17_PMP22"/>
</dbReference>
<dbReference type="PANTHER" id="PTHR11266">
    <property type="entry name" value="PEROXISOMAL MEMBRANE PROTEIN 2, PXMP2 MPV17"/>
    <property type="match status" value="1"/>
</dbReference>
<evidence type="ECO:0000256" key="3">
    <source>
        <dbReference type="ARBA" id="ARBA00022692"/>
    </source>
</evidence>
<dbReference type="STRING" id="75743.A0A401P6Q1"/>
<dbReference type="GO" id="GO:0061668">
    <property type="term" value="P:mitochondrial ribosome assembly"/>
    <property type="evidence" value="ECO:0007669"/>
    <property type="project" value="TreeGrafter"/>
</dbReference>
<evidence type="ECO:0000256" key="6">
    <source>
        <dbReference type="RuleBase" id="RU363053"/>
    </source>
</evidence>
<evidence type="ECO:0000256" key="5">
    <source>
        <dbReference type="ARBA" id="ARBA00023136"/>
    </source>
</evidence>
<dbReference type="EMBL" id="BFAA01000195">
    <property type="protein sequence ID" value="GCB68796.1"/>
    <property type="molecule type" value="Genomic_DNA"/>
</dbReference>
<evidence type="ECO:0008006" key="9">
    <source>
        <dbReference type="Google" id="ProtNLM"/>
    </source>
</evidence>
<feature type="transmembrane region" description="Helical" evidence="6">
    <location>
        <begin position="60"/>
        <end position="81"/>
    </location>
</feature>